<proteinExistence type="predicted"/>
<dbReference type="Gene3D" id="2.40.128.490">
    <property type="entry name" value="Uncharacterised protein PF14869, DUF4488"/>
    <property type="match status" value="1"/>
</dbReference>
<sequence length="151" mass="17457">MKSKILLFIAFTFLYACKEKSEQAADNEQTIQGTWRLVSGKIVDKNSGKTSNYPMDFQMIKIINRTHFAFLKHSLNLKDSTGFDAGGGSYSFDDGKYTEHLEYYSNKNWEGKTFDFKLSLINDTLIQTGVEKVEKEGIERRIIEKYIKEIK</sequence>
<reference evidence="1" key="1">
    <citation type="submission" date="2022-12" db="EMBL/GenBank/DDBJ databases">
        <title>Genome sequence of SJ11.</title>
        <authorList>
            <person name="Woo H."/>
        </authorList>
    </citation>
    <scope>NUCLEOTIDE SEQUENCE</scope>
    <source>
        <strain evidence="1">SJ11</strain>
    </source>
</reference>
<dbReference type="EMBL" id="JAPWGL010000002">
    <property type="protein sequence ID" value="MCZ4223209.1"/>
    <property type="molecule type" value="Genomic_DNA"/>
</dbReference>
<evidence type="ECO:0008006" key="3">
    <source>
        <dbReference type="Google" id="ProtNLM"/>
    </source>
</evidence>
<organism evidence="1 2">
    <name type="scientific">Pedobacter rhodius</name>
    <dbReference type="NCBI Taxonomy" id="3004098"/>
    <lineage>
        <taxon>Bacteria</taxon>
        <taxon>Pseudomonadati</taxon>
        <taxon>Bacteroidota</taxon>
        <taxon>Sphingobacteriia</taxon>
        <taxon>Sphingobacteriales</taxon>
        <taxon>Sphingobacteriaceae</taxon>
        <taxon>Pedobacter</taxon>
    </lineage>
</organism>
<dbReference type="PROSITE" id="PS51257">
    <property type="entry name" value="PROKAR_LIPOPROTEIN"/>
    <property type="match status" value="1"/>
</dbReference>
<name>A0ABT4KW99_9SPHI</name>
<comment type="caution">
    <text evidence="1">The sequence shown here is derived from an EMBL/GenBank/DDBJ whole genome shotgun (WGS) entry which is preliminary data.</text>
</comment>
<evidence type="ECO:0000313" key="2">
    <source>
        <dbReference type="Proteomes" id="UP001144341"/>
    </source>
</evidence>
<dbReference type="Proteomes" id="UP001144341">
    <property type="component" value="Unassembled WGS sequence"/>
</dbReference>
<protein>
    <recommendedName>
        <fullName evidence="3">Lipocalin-like domain-containing protein</fullName>
    </recommendedName>
</protein>
<dbReference type="RefSeq" id="WP_269415009.1">
    <property type="nucleotide sequence ID" value="NZ_JAPWGL010000002.1"/>
</dbReference>
<keyword evidence="2" id="KW-1185">Reference proteome</keyword>
<evidence type="ECO:0000313" key="1">
    <source>
        <dbReference type="EMBL" id="MCZ4223209.1"/>
    </source>
</evidence>
<gene>
    <name evidence="1" type="ORF">O0931_07845</name>
</gene>
<accession>A0ABT4KW99</accession>